<evidence type="ECO:0000313" key="3">
    <source>
        <dbReference type="EMBL" id="GAA4932230.1"/>
    </source>
</evidence>
<accession>A0AAV3TY61</accession>
<evidence type="ECO:0000259" key="1">
    <source>
        <dbReference type="Pfam" id="PF03447"/>
    </source>
</evidence>
<gene>
    <name evidence="3" type="ORF">GCM10025791_05880</name>
</gene>
<dbReference type="Pfam" id="PF21135">
    <property type="entry name" value="DRL_cat"/>
    <property type="match status" value="1"/>
</dbReference>
<dbReference type="RefSeq" id="WP_345416799.1">
    <property type="nucleotide sequence ID" value="NZ_AP031496.1"/>
</dbReference>
<dbReference type="GO" id="GO:0050661">
    <property type="term" value="F:NADP binding"/>
    <property type="evidence" value="ECO:0007669"/>
    <property type="project" value="InterPro"/>
</dbReference>
<keyword evidence="4" id="KW-1185">Reference proteome</keyword>
<feature type="domain" description="Oxidoreductase DRL-like catalytic" evidence="2">
    <location>
        <begin position="112"/>
        <end position="274"/>
    </location>
</feature>
<evidence type="ECO:0000259" key="2">
    <source>
        <dbReference type="Pfam" id="PF21135"/>
    </source>
</evidence>
<name>A0AAV3TY61_9ALTE</name>
<feature type="domain" description="Aspartate/homoserine dehydrogenase NAD-binding" evidence="1">
    <location>
        <begin position="8"/>
        <end position="97"/>
    </location>
</feature>
<dbReference type="Proteomes" id="UP001409585">
    <property type="component" value="Unassembled WGS sequence"/>
</dbReference>
<sequence>MARIGIVGTGFIVNQANQVIAKNPELQVSKILTRRDPDTVDNFDRAALTNSLEELIDNSDIIFESTGDPIHSTVVVEEALRAGRKVVTMNAELHVTTGSYLQGLGYLSEADGDQPGATAILRNEALGMGFEPLAYVNIKGYLNHNPKREDMEYWSKRQELSLVETTSFTDGTKLHIEQAFCANAFGATIAQDGLIGGQVEDINDTDHLVEAARKAGQPISDYVQCGTAPPGVFILADSDVASSLPHYGPYEKLYTKGRQAYILLRPYHLCGLEVAKSLMAAARGAPPLLNNGEVPAVSIGGIAKEDLTPDTLIKHAIGGFEVRGSALKSADNPNHVPIGLLNGARLKRKVEAGQTISFDDVEIPESRALDIWLNELKPRFT</sequence>
<dbReference type="InterPro" id="IPR048423">
    <property type="entry name" value="DRL_cat"/>
</dbReference>
<dbReference type="InterPro" id="IPR036291">
    <property type="entry name" value="NAD(P)-bd_dom_sf"/>
</dbReference>
<dbReference type="PANTHER" id="PTHR37850:SF1">
    <property type="entry name" value="SAF DOMAIN PROTEIN"/>
    <property type="match status" value="1"/>
</dbReference>
<dbReference type="InterPro" id="IPR005106">
    <property type="entry name" value="Asp/hSer_DH_NAD-bd"/>
</dbReference>
<dbReference type="Gene3D" id="3.40.50.720">
    <property type="entry name" value="NAD(P)-binding Rossmann-like Domain"/>
    <property type="match status" value="1"/>
</dbReference>
<evidence type="ECO:0000313" key="4">
    <source>
        <dbReference type="Proteomes" id="UP001409585"/>
    </source>
</evidence>
<dbReference type="SUPFAM" id="SSF51735">
    <property type="entry name" value="NAD(P)-binding Rossmann-fold domains"/>
    <property type="match status" value="1"/>
</dbReference>
<dbReference type="EMBL" id="BAABLX010000004">
    <property type="protein sequence ID" value="GAA4932230.1"/>
    <property type="molecule type" value="Genomic_DNA"/>
</dbReference>
<dbReference type="CDD" id="cd11616">
    <property type="entry name" value="SAF_DH_OX_like"/>
    <property type="match status" value="1"/>
</dbReference>
<reference evidence="4" key="1">
    <citation type="journal article" date="2019" name="Int. J. Syst. Evol. Microbiol.">
        <title>The Global Catalogue of Microorganisms (GCM) 10K type strain sequencing project: providing services to taxonomists for standard genome sequencing and annotation.</title>
        <authorList>
            <consortium name="The Broad Institute Genomics Platform"/>
            <consortium name="The Broad Institute Genome Sequencing Center for Infectious Disease"/>
            <person name="Wu L."/>
            <person name="Ma J."/>
        </authorList>
    </citation>
    <scope>NUCLEOTIDE SEQUENCE [LARGE SCALE GENOMIC DNA]</scope>
    <source>
        <strain evidence="4">JCM 19134</strain>
    </source>
</reference>
<dbReference type="AlphaFoldDB" id="A0AAV3TY61"/>
<comment type="caution">
    <text evidence="3">The sequence shown here is derived from an EMBL/GenBank/DDBJ whole genome shotgun (WGS) entry which is preliminary data.</text>
</comment>
<organism evidence="3 4">
    <name type="scientific">Halioxenophilus aromaticivorans</name>
    <dbReference type="NCBI Taxonomy" id="1306992"/>
    <lineage>
        <taxon>Bacteria</taxon>
        <taxon>Pseudomonadati</taxon>
        <taxon>Pseudomonadota</taxon>
        <taxon>Gammaproteobacteria</taxon>
        <taxon>Alteromonadales</taxon>
        <taxon>Alteromonadaceae</taxon>
        <taxon>Halioxenophilus</taxon>
    </lineage>
</organism>
<protein>
    <submittedName>
        <fullName evidence="3">NAD(P)-dependent oxidoreductase</fullName>
    </submittedName>
</protein>
<dbReference type="GO" id="GO:0016491">
    <property type="term" value="F:oxidoreductase activity"/>
    <property type="evidence" value="ECO:0007669"/>
    <property type="project" value="InterPro"/>
</dbReference>
<dbReference type="PANTHER" id="PTHR37850">
    <property type="entry name" value="STRU PROTEIN"/>
    <property type="match status" value="1"/>
</dbReference>
<proteinExistence type="predicted"/>
<dbReference type="Pfam" id="PF03447">
    <property type="entry name" value="NAD_binding_3"/>
    <property type="match status" value="1"/>
</dbReference>